<keyword evidence="2 11" id="KW-0436">Ligase</keyword>
<dbReference type="SUPFAM" id="SSF52402">
    <property type="entry name" value="Adenine nucleotide alpha hydrolases-like"/>
    <property type="match status" value="1"/>
</dbReference>
<evidence type="ECO:0000256" key="3">
    <source>
        <dbReference type="ARBA" id="ARBA00022723"/>
    </source>
</evidence>
<dbReference type="GO" id="GO:0016879">
    <property type="term" value="F:ligase activity, forming carbon-nitrogen bonds"/>
    <property type="evidence" value="ECO:0007669"/>
    <property type="project" value="UniProtKB-UniRule"/>
</dbReference>
<feature type="binding site" evidence="11">
    <location>
        <position position="214"/>
    </location>
    <ligand>
        <name>Zn(2+)</name>
        <dbReference type="ChEBI" id="CHEBI:29105"/>
    </ligand>
</feature>
<evidence type="ECO:0000313" key="12">
    <source>
        <dbReference type="EMBL" id="TWT75044.1"/>
    </source>
</evidence>
<evidence type="ECO:0000256" key="1">
    <source>
        <dbReference type="ARBA" id="ARBA00005061"/>
    </source>
</evidence>
<evidence type="ECO:0000256" key="7">
    <source>
        <dbReference type="ARBA" id="ARBA00022840"/>
    </source>
</evidence>
<feature type="binding site" evidence="11">
    <location>
        <position position="234"/>
    </location>
    <ligand>
        <name>Zn(2+)</name>
        <dbReference type="ChEBI" id="CHEBI:29105"/>
    </ligand>
</feature>
<dbReference type="PANTHER" id="PTHR42914:SF1">
    <property type="entry name" value="7-CYANO-7-DEAZAGUANINE SYNTHASE"/>
    <property type="match status" value="1"/>
</dbReference>
<evidence type="ECO:0000256" key="11">
    <source>
        <dbReference type="HAMAP-Rule" id="MF_01633"/>
    </source>
</evidence>
<comment type="caution">
    <text evidence="12">The sequence shown here is derived from an EMBL/GenBank/DDBJ whole genome shotgun (WGS) entry which is preliminary data.</text>
</comment>
<dbReference type="EMBL" id="SJPK01000001">
    <property type="protein sequence ID" value="TWT75044.1"/>
    <property type="molecule type" value="Genomic_DNA"/>
</dbReference>
<feature type="binding site" evidence="11">
    <location>
        <position position="228"/>
    </location>
    <ligand>
        <name>Zn(2+)</name>
        <dbReference type="ChEBI" id="CHEBI:29105"/>
    </ligand>
</feature>
<evidence type="ECO:0000313" key="13">
    <source>
        <dbReference type="Proteomes" id="UP000318053"/>
    </source>
</evidence>
<gene>
    <name evidence="12" type="primary">queC_1</name>
    <name evidence="11" type="synonym">queC</name>
    <name evidence="12" type="ORF">CA85_03320</name>
</gene>
<feature type="binding site" evidence="11">
    <location>
        <begin position="19"/>
        <end position="29"/>
    </location>
    <ligand>
        <name>ATP</name>
        <dbReference type="ChEBI" id="CHEBI:30616"/>
    </ligand>
</feature>
<protein>
    <recommendedName>
        <fullName evidence="9 11">7-cyano-7-deazaguanine synthase</fullName>
        <ecNumber evidence="9 11">6.3.4.20</ecNumber>
    </recommendedName>
    <alternativeName>
        <fullName evidence="11">7-cyano-7-carbaguanine synthase</fullName>
    </alternativeName>
    <alternativeName>
        <fullName evidence="11">PreQ(0) synthase</fullName>
    </alternativeName>
    <alternativeName>
        <fullName evidence="11">Queuosine biosynthesis protein QueC</fullName>
    </alternativeName>
</protein>
<dbReference type="PIRSF" id="PIRSF006293">
    <property type="entry name" value="ExsB"/>
    <property type="match status" value="1"/>
</dbReference>
<evidence type="ECO:0000256" key="6">
    <source>
        <dbReference type="ARBA" id="ARBA00022833"/>
    </source>
</evidence>
<evidence type="ECO:0000256" key="2">
    <source>
        <dbReference type="ARBA" id="ARBA00022598"/>
    </source>
</evidence>
<reference evidence="12 13" key="1">
    <citation type="submission" date="2019-02" db="EMBL/GenBank/DDBJ databases">
        <title>Deep-cultivation of Planctomycetes and their phenomic and genomic characterization uncovers novel biology.</title>
        <authorList>
            <person name="Wiegand S."/>
            <person name="Jogler M."/>
            <person name="Boedeker C."/>
            <person name="Pinto D."/>
            <person name="Vollmers J."/>
            <person name="Rivas-Marin E."/>
            <person name="Kohn T."/>
            <person name="Peeters S.H."/>
            <person name="Heuer A."/>
            <person name="Rast P."/>
            <person name="Oberbeckmann S."/>
            <person name="Bunk B."/>
            <person name="Jeske O."/>
            <person name="Meyerdierks A."/>
            <person name="Storesund J.E."/>
            <person name="Kallscheuer N."/>
            <person name="Luecker S."/>
            <person name="Lage O.M."/>
            <person name="Pohl T."/>
            <person name="Merkel B.J."/>
            <person name="Hornburger P."/>
            <person name="Mueller R.-W."/>
            <person name="Bruemmer F."/>
            <person name="Labrenz M."/>
            <person name="Spormann A.M."/>
            <person name="Op Den Camp H."/>
            <person name="Overmann J."/>
            <person name="Amann R."/>
            <person name="Jetten M.S.M."/>
            <person name="Mascher T."/>
            <person name="Medema M.H."/>
            <person name="Devos D.P."/>
            <person name="Kaster A.-K."/>
            <person name="Ovreas L."/>
            <person name="Rohde M."/>
            <person name="Galperin M.Y."/>
            <person name="Jogler C."/>
        </authorList>
    </citation>
    <scope>NUCLEOTIDE SEQUENCE [LARGE SCALE GENOMIC DNA]</scope>
    <source>
        <strain evidence="12 13">CA85</strain>
    </source>
</reference>
<keyword evidence="13" id="KW-1185">Reference proteome</keyword>
<comment type="cofactor">
    <cofactor evidence="11">
        <name>Zn(2+)</name>
        <dbReference type="ChEBI" id="CHEBI:29105"/>
    </cofactor>
    <text evidence="11">Binds 1 zinc ion per subunit.</text>
</comment>
<sequence>MANDLSERTDQPESAVVLLSGGLDSATCLAIARQQGFRVHAISFRYGQRNVDELKRAQVLADTMGAASHRIIDIDLAQLGGSALVDANIAVPKSEHVEDIGDEIPVTYVPARNTIFLSYALAVAETCQSTDIFIGVNALDFSGYPDCRPEFIAAFEAMARLATKAGVGAESKSGPRSETTKRLKIHTPLIDLTKAQIIAAGLRLGVDYSQTLSCYDPIGIDEIESRPCGHCDACLLRAKGFAANDMADPAVVTRRD</sequence>
<dbReference type="InterPro" id="IPR014729">
    <property type="entry name" value="Rossmann-like_a/b/a_fold"/>
</dbReference>
<proteinExistence type="inferred from homology"/>
<keyword evidence="7 11" id="KW-0067">ATP-binding</keyword>
<dbReference type="Pfam" id="PF06508">
    <property type="entry name" value="QueC"/>
    <property type="match status" value="1"/>
</dbReference>
<feature type="binding site" evidence="11">
    <location>
        <position position="231"/>
    </location>
    <ligand>
        <name>Zn(2+)</name>
        <dbReference type="ChEBI" id="CHEBI:29105"/>
    </ligand>
</feature>
<dbReference type="NCBIfam" id="TIGR00364">
    <property type="entry name" value="7-cyano-7-deazaguanine synthase QueC"/>
    <property type="match status" value="1"/>
</dbReference>
<name>A0A5C5YJH9_9BACT</name>
<comment type="similarity">
    <text evidence="8 11">Belongs to the QueC family.</text>
</comment>
<keyword evidence="4 11" id="KW-0547">Nucleotide-binding</keyword>
<organism evidence="12 13">
    <name type="scientific">Allorhodopirellula solitaria</name>
    <dbReference type="NCBI Taxonomy" id="2527987"/>
    <lineage>
        <taxon>Bacteria</taxon>
        <taxon>Pseudomonadati</taxon>
        <taxon>Planctomycetota</taxon>
        <taxon>Planctomycetia</taxon>
        <taxon>Pirellulales</taxon>
        <taxon>Pirellulaceae</taxon>
        <taxon>Allorhodopirellula</taxon>
    </lineage>
</organism>
<dbReference type="GO" id="GO:0005524">
    <property type="term" value="F:ATP binding"/>
    <property type="evidence" value="ECO:0007669"/>
    <property type="project" value="UniProtKB-UniRule"/>
</dbReference>
<dbReference type="PANTHER" id="PTHR42914">
    <property type="entry name" value="7-CYANO-7-DEAZAGUANINE SYNTHASE"/>
    <property type="match status" value="1"/>
</dbReference>
<evidence type="ECO:0000256" key="9">
    <source>
        <dbReference type="ARBA" id="ARBA00039149"/>
    </source>
</evidence>
<dbReference type="EC" id="6.3.4.20" evidence="9 11"/>
<dbReference type="UniPathway" id="UPA00391"/>
<keyword evidence="6 11" id="KW-0862">Zinc</keyword>
<evidence type="ECO:0000256" key="10">
    <source>
        <dbReference type="ARBA" id="ARBA00047890"/>
    </source>
</evidence>
<evidence type="ECO:0000256" key="4">
    <source>
        <dbReference type="ARBA" id="ARBA00022741"/>
    </source>
</evidence>
<dbReference type="GO" id="GO:0008616">
    <property type="term" value="P:tRNA queuosine(34) biosynthetic process"/>
    <property type="evidence" value="ECO:0007669"/>
    <property type="project" value="UniProtKB-UniRule"/>
</dbReference>
<dbReference type="Gene3D" id="3.40.50.620">
    <property type="entry name" value="HUPs"/>
    <property type="match status" value="1"/>
</dbReference>
<dbReference type="AlphaFoldDB" id="A0A5C5YJH9"/>
<keyword evidence="3 11" id="KW-0479">Metal-binding</keyword>
<dbReference type="OrthoDB" id="9789567at2"/>
<dbReference type="HAMAP" id="MF_01633">
    <property type="entry name" value="QueC"/>
    <property type="match status" value="1"/>
</dbReference>
<dbReference type="RefSeq" id="WP_146389540.1">
    <property type="nucleotide sequence ID" value="NZ_SJPK01000001.1"/>
</dbReference>
<evidence type="ECO:0000256" key="8">
    <source>
        <dbReference type="ARBA" id="ARBA00037993"/>
    </source>
</evidence>
<comment type="catalytic activity">
    <reaction evidence="10 11">
        <text>7-carboxy-7-carbaguanine + NH4(+) + 2 ATP = 7-cyano-7-carbaguanine + 2 AMP + 2 diphosphate + 2 H(+)</text>
        <dbReference type="Rhea" id="RHEA:27982"/>
        <dbReference type="ChEBI" id="CHEBI:15378"/>
        <dbReference type="ChEBI" id="CHEBI:28938"/>
        <dbReference type="ChEBI" id="CHEBI:30616"/>
        <dbReference type="ChEBI" id="CHEBI:33019"/>
        <dbReference type="ChEBI" id="CHEBI:45075"/>
        <dbReference type="ChEBI" id="CHEBI:61036"/>
        <dbReference type="ChEBI" id="CHEBI:456215"/>
        <dbReference type="EC" id="6.3.4.20"/>
    </reaction>
</comment>
<accession>A0A5C5YJH9</accession>
<dbReference type="GO" id="GO:0008270">
    <property type="term" value="F:zinc ion binding"/>
    <property type="evidence" value="ECO:0007669"/>
    <property type="project" value="UniProtKB-UniRule"/>
</dbReference>
<dbReference type="InterPro" id="IPR018317">
    <property type="entry name" value="QueC"/>
</dbReference>
<comment type="function">
    <text evidence="11">Catalyzes the ATP-dependent conversion of 7-carboxy-7-deazaguanine (CDG) to 7-cyano-7-deazaguanine (preQ(0)).</text>
</comment>
<comment type="pathway">
    <text evidence="1 11">Purine metabolism; 7-cyano-7-deazaguanine biosynthesis.</text>
</comment>
<keyword evidence="5 11" id="KW-0671">Queuosine biosynthesis</keyword>
<evidence type="ECO:0000256" key="5">
    <source>
        <dbReference type="ARBA" id="ARBA00022785"/>
    </source>
</evidence>
<dbReference type="CDD" id="cd01995">
    <property type="entry name" value="QueC-like"/>
    <property type="match status" value="1"/>
</dbReference>
<dbReference type="Proteomes" id="UP000318053">
    <property type="component" value="Unassembled WGS sequence"/>
</dbReference>